<protein>
    <submittedName>
        <fullName evidence="1">Uncharacterized protein</fullName>
    </submittedName>
</protein>
<dbReference type="AlphaFoldDB" id="A0A834KK77"/>
<reference evidence="1" key="1">
    <citation type="journal article" date="2020" name="G3 (Bethesda)">
        <title>High-Quality Assemblies for Three Invasive Social Wasps from the &lt;i&gt;Vespula&lt;/i&gt; Genus.</title>
        <authorList>
            <person name="Harrop T.W.R."/>
            <person name="Guhlin J."/>
            <person name="McLaughlin G.M."/>
            <person name="Permina E."/>
            <person name="Stockwell P."/>
            <person name="Gilligan J."/>
            <person name="Le Lec M.F."/>
            <person name="Gruber M.A.M."/>
            <person name="Quinn O."/>
            <person name="Lovegrove M."/>
            <person name="Duncan E.J."/>
            <person name="Remnant E.J."/>
            <person name="Van Eeckhoven J."/>
            <person name="Graham B."/>
            <person name="Knapp R.A."/>
            <person name="Langford K.W."/>
            <person name="Kronenberg Z."/>
            <person name="Press M.O."/>
            <person name="Eacker S.M."/>
            <person name="Wilson-Rankin E.E."/>
            <person name="Purcell J."/>
            <person name="Lester P.J."/>
            <person name="Dearden P.K."/>
        </authorList>
    </citation>
    <scope>NUCLEOTIDE SEQUENCE</scope>
    <source>
        <strain evidence="1">Marl-1</strain>
    </source>
</reference>
<name>A0A834KK77_VESVU</name>
<sequence>MFYCCGRTRIFLVQVCYGYLGRELNTAYLTLYSQMSKRRCESNNYKDVQRNSDEFYIDYHDKSNDYINDDDFNDNLDDNNDIIVPRRKCIVQLHSSGNDIEVTLENSIPSIWQDVIHENVQLLKIEFLVGSRSPSAHIPATYTDPIDFFHQDIAVLSCRSIWNSCIDVTVTEIIAFILNMGIVKLPDEEE</sequence>
<accession>A0A834KK77</accession>
<proteinExistence type="predicted"/>
<comment type="caution">
    <text evidence="1">The sequence shown here is derived from an EMBL/GenBank/DDBJ whole genome shotgun (WGS) entry which is preliminary data.</text>
</comment>
<dbReference type="Proteomes" id="UP000614350">
    <property type="component" value="Unassembled WGS sequence"/>
</dbReference>
<evidence type="ECO:0000313" key="2">
    <source>
        <dbReference type="Proteomes" id="UP000614350"/>
    </source>
</evidence>
<dbReference type="EMBL" id="JACSEA010000002">
    <property type="protein sequence ID" value="KAF7408145.1"/>
    <property type="molecule type" value="Genomic_DNA"/>
</dbReference>
<keyword evidence="2" id="KW-1185">Reference proteome</keyword>
<evidence type="ECO:0000313" key="1">
    <source>
        <dbReference type="EMBL" id="KAF7408145.1"/>
    </source>
</evidence>
<gene>
    <name evidence="1" type="ORF">HZH66_002682</name>
</gene>
<organism evidence="1 2">
    <name type="scientific">Vespula vulgaris</name>
    <name type="common">Yellow jacket</name>
    <name type="synonym">Wasp</name>
    <dbReference type="NCBI Taxonomy" id="7454"/>
    <lineage>
        <taxon>Eukaryota</taxon>
        <taxon>Metazoa</taxon>
        <taxon>Ecdysozoa</taxon>
        <taxon>Arthropoda</taxon>
        <taxon>Hexapoda</taxon>
        <taxon>Insecta</taxon>
        <taxon>Pterygota</taxon>
        <taxon>Neoptera</taxon>
        <taxon>Endopterygota</taxon>
        <taxon>Hymenoptera</taxon>
        <taxon>Apocrita</taxon>
        <taxon>Aculeata</taxon>
        <taxon>Vespoidea</taxon>
        <taxon>Vespidae</taxon>
        <taxon>Vespinae</taxon>
        <taxon>Vespula</taxon>
    </lineage>
</organism>